<protein>
    <recommendedName>
        <fullName evidence="4">ATP-binding protein</fullName>
    </recommendedName>
</protein>
<proteinExistence type="predicted"/>
<feature type="region of interest" description="Disordered" evidence="1">
    <location>
        <begin position="484"/>
        <end position="506"/>
    </location>
</feature>
<keyword evidence="3" id="KW-1185">Reference proteome</keyword>
<organism evidence="2 3">
    <name type="scientific">Mycolicibacillus parakoreensis</name>
    <dbReference type="NCBI Taxonomy" id="1069221"/>
    <lineage>
        <taxon>Bacteria</taxon>
        <taxon>Bacillati</taxon>
        <taxon>Actinomycetota</taxon>
        <taxon>Actinomycetes</taxon>
        <taxon>Mycobacteriales</taxon>
        <taxon>Mycobacteriaceae</taxon>
        <taxon>Mycolicibacillus</taxon>
    </lineage>
</organism>
<evidence type="ECO:0008006" key="4">
    <source>
        <dbReference type="Google" id="ProtNLM"/>
    </source>
</evidence>
<dbReference type="RefSeq" id="WP_240170530.1">
    <property type="nucleotide sequence ID" value="NZ_CP092365.1"/>
</dbReference>
<gene>
    <name evidence="2" type="ORF">MIU77_15595</name>
</gene>
<dbReference type="Proteomes" id="UP001055200">
    <property type="component" value="Chromosome"/>
</dbReference>
<evidence type="ECO:0000313" key="3">
    <source>
        <dbReference type="Proteomes" id="UP001055200"/>
    </source>
</evidence>
<sequence length="614" mass="67397">MEWIPESFPRAGGLAAAGFYKLLGRPSLDPLTVLVRETAQNSWDARQDDDETVGFAIQGWIQTKAEQEALRAEIFVDAHNATGTYLQRELTRPELLGLYISDRNTKGLSGPLQADEADPDNTYDWVDFVLNVGKANTQGHTGGTYGFGKTISYIVSAANAVVIHSRTVHRGKLQTRLIGCAIGEEFTRRRRLYTGRHWWGVADDGAPKPVTGRAADQLAELIGMPAFEPRETGTNLLIIAPDFAGRTPEQAMRFIAESVTWHLWPKLMKRQGKRPMEIDISWNGETIPVPRPQDRPPLHGFTQAFQAVLDDGVGRGSPVGLRIDTINCQRPKTVVGELVTVPLVQRERAVVDDGSDPASGDTPGPAAMITGDCHHVALLRTPELVIDYLEGPAPPEGGVEWAGVFRSRDEHDEHFAAAEPPAHDSWDPSLLPKSHGRTIVNVGLREIRNALDNRWGQRKRHTDQEASSTALVAHELAHLVRSIEAKGLGGRNQREPTRSRPGRGKPRVDVVYTAPILVGDDLGTLARLRIFPTPRSAGTRLHVQVAAALDGKDADRELDSALSLIEARFNDTTHHVSGLNDVLSVNHDEPLEVDLIVKRGPETTVLFEVDSEAI</sequence>
<dbReference type="EMBL" id="CP092365">
    <property type="protein sequence ID" value="ULN52256.1"/>
    <property type="molecule type" value="Genomic_DNA"/>
</dbReference>
<name>A0ABY3U297_9MYCO</name>
<evidence type="ECO:0000313" key="2">
    <source>
        <dbReference type="EMBL" id="ULN52256.1"/>
    </source>
</evidence>
<reference evidence="2" key="1">
    <citation type="submission" date="2022-08" db="EMBL/GenBank/DDBJ databases">
        <title>Complete genome sequence of 14 non-tuberculosis mycobacteria type-strains.</title>
        <authorList>
            <person name="Igarashi Y."/>
            <person name="Osugi A."/>
            <person name="Mitarai S."/>
        </authorList>
    </citation>
    <scope>NUCLEOTIDE SEQUENCE</scope>
    <source>
        <strain evidence="2">DSM 45575</strain>
    </source>
</reference>
<accession>A0ABY3U297</accession>
<evidence type="ECO:0000256" key="1">
    <source>
        <dbReference type="SAM" id="MobiDB-lite"/>
    </source>
</evidence>